<name>A0AAV4T532_CAEEX</name>
<dbReference type="AlphaFoldDB" id="A0AAV4T532"/>
<reference evidence="2 3" key="1">
    <citation type="submission" date="2021-06" db="EMBL/GenBank/DDBJ databases">
        <title>Caerostris extrusa draft genome.</title>
        <authorList>
            <person name="Kono N."/>
            <person name="Arakawa K."/>
        </authorList>
    </citation>
    <scope>NUCLEOTIDE SEQUENCE [LARGE SCALE GENOMIC DNA]</scope>
</reference>
<evidence type="ECO:0000256" key="1">
    <source>
        <dbReference type="SAM" id="MobiDB-lite"/>
    </source>
</evidence>
<protein>
    <submittedName>
        <fullName evidence="2">Uncharacterized protein</fullName>
    </submittedName>
</protein>
<gene>
    <name evidence="2" type="ORF">CEXT_373931</name>
</gene>
<evidence type="ECO:0000313" key="3">
    <source>
        <dbReference type="Proteomes" id="UP001054945"/>
    </source>
</evidence>
<dbReference type="Proteomes" id="UP001054945">
    <property type="component" value="Unassembled WGS sequence"/>
</dbReference>
<comment type="caution">
    <text evidence="2">The sequence shown here is derived from an EMBL/GenBank/DDBJ whole genome shotgun (WGS) entry which is preliminary data.</text>
</comment>
<evidence type="ECO:0000313" key="2">
    <source>
        <dbReference type="EMBL" id="GIY39860.1"/>
    </source>
</evidence>
<feature type="region of interest" description="Disordered" evidence="1">
    <location>
        <begin position="26"/>
        <end position="74"/>
    </location>
</feature>
<proteinExistence type="predicted"/>
<sequence length="74" mass="8300">MAPSTGGNEEGGEEFFRRIWTFTSIGSSRGSRGRQRPLRGSGPKGTRQAKEFTPRSKVNFHRSGVRRLGDRESF</sequence>
<dbReference type="EMBL" id="BPLR01010522">
    <property type="protein sequence ID" value="GIY39860.1"/>
    <property type="molecule type" value="Genomic_DNA"/>
</dbReference>
<keyword evidence="3" id="KW-1185">Reference proteome</keyword>
<accession>A0AAV4T532</accession>
<organism evidence="2 3">
    <name type="scientific">Caerostris extrusa</name>
    <name type="common">Bark spider</name>
    <name type="synonym">Caerostris bankana</name>
    <dbReference type="NCBI Taxonomy" id="172846"/>
    <lineage>
        <taxon>Eukaryota</taxon>
        <taxon>Metazoa</taxon>
        <taxon>Ecdysozoa</taxon>
        <taxon>Arthropoda</taxon>
        <taxon>Chelicerata</taxon>
        <taxon>Arachnida</taxon>
        <taxon>Araneae</taxon>
        <taxon>Araneomorphae</taxon>
        <taxon>Entelegynae</taxon>
        <taxon>Araneoidea</taxon>
        <taxon>Araneidae</taxon>
        <taxon>Caerostris</taxon>
    </lineage>
</organism>